<evidence type="ECO:0000259" key="3">
    <source>
        <dbReference type="PROSITE" id="PS51319"/>
    </source>
</evidence>
<feature type="region of interest" description="Disordered" evidence="2">
    <location>
        <begin position="179"/>
        <end position="213"/>
    </location>
</feature>
<organism evidence="4 5">
    <name type="scientific">Plectus sambesii</name>
    <dbReference type="NCBI Taxonomy" id="2011161"/>
    <lineage>
        <taxon>Eukaryota</taxon>
        <taxon>Metazoa</taxon>
        <taxon>Ecdysozoa</taxon>
        <taxon>Nematoda</taxon>
        <taxon>Chromadorea</taxon>
        <taxon>Plectida</taxon>
        <taxon>Plectina</taxon>
        <taxon>Plectoidea</taxon>
        <taxon>Plectidae</taxon>
        <taxon>Plectus</taxon>
    </lineage>
</organism>
<feature type="region of interest" description="Disordered" evidence="2">
    <location>
        <begin position="81"/>
        <end position="126"/>
    </location>
</feature>
<feature type="region of interest" description="Disordered" evidence="2">
    <location>
        <begin position="37"/>
        <end position="66"/>
    </location>
</feature>
<evidence type="ECO:0000313" key="5">
    <source>
        <dbReference type="WBParaSite" id="PSAMB.scaffold15858size1465.g36688.t1"/>
    </source>
</evidence>
<dbReference type="InterPro" id="IPR017923">
    <property type="entry name" value="TFIIS_N"/>
</dbReference>
<protein>
    <submittedName>
        <fullName evidence="5">TFIIS N-terminal domain-containing protein</fullName>
    </submittedName>
</protein>
<evidence type="ECO:0000256" key="2">
    <source>
        <dbReference type="SAM" id="MobiDB-lite"/>
    </source>
</evidence>
<comment type="subcellular location">
    <subcellularLocation>
        <location evidence="1">Nucleus</location>
    </subcellularLocation>
</comment>
<feature type="domain" description="TFIIS N-terminal" evidence="3">
    <location>
        <begin position="1"/>
        <end position="40"/>
    </location>
</feature>
<dbReference type="GO" id="GO:0005634">
    <property type="term" value="C:nucleus"/>
    <property type="evidence" value="ECO:0007669"/>
    <property type="project" value="UniProtKB-SubCell"/>
</dbReference>
<sequence>ATRIGAAVNDLRKRSQQPAPELSKRCRALIKLWQKVVERPPSSCGSSNSRGGTPRTPFTPASVASQAAALVSPAVRLLNKVTPPGGVRSQPVTPGAQPKPRVTSSTGSASKPTDNGPSNNVSPAWTSSYAPTLNAATGRLASPANGTKPAKSMPKSMSVGAELARKGLSPEGGIRLTIKVGSGTSSSTSTVVSTALASPSNAPPSVSTDPTEASMKLALKRKADYNQNESLV</sequence>
<keyword evidence="1" id="KW-0539">Nucleus</keyword>
<dbReference type="WBParaSite" id="PSAMB.scaffold15858size1465.g36688.t1">
    <property type="protein sequence ID" value="PSAMB.scaffold15858size1465.g36688.t1"/>
    <property type="gene ID" value="PSAMB.scaffold15858size1465.g36688"/>
</dbReference>
<accession>A0A914V6A9</accession>
<keyword evidence="4" id="KW-1185">Reference proteome</keyword>
<feature type="region of interest" description="Disordered" evidence="2">
    <location>
        <begin position="1"/>
        <end position="23"/>
    </location>
</feature>
<dbReference type="AlphaFoldDB" id="A0A914V6A9"/>
<feature type="compositionally biased region" description="Polar residues" evidence="2">
    <location>
        <begin position="102"/>
        <end position="126"/>
    </location>
</feature>
<proteinExistence type="predicted"/>
<dbReference type="InterPro" id="IPR035441">
    <property type="entry name" value="TFIIS/LEDGF_dom_sf"/>
</dbReference>
<feature type="compositionally biased region" description="Polar residues" evidence="2">
    <location>
        <begin position="195"/>
        <end position="211"/>
    </location>
</feature>
<dbReference type="SUPFAM" id="SSF47676">
    <property type="entry name" value="Conserved domain common to transcription factors TFIIS, elongin A, CRSP70"/>
    <property type="match status" value="1"/>
</dbReference>
<feature type="compositionally biased region" description="Low complexity" evidence="2">
    <location>
        <begin position="180"/>
        <end position="194"/>
    </location>
</feature>
<dbReference type="Proteomes" id="UP000887566">
    <property type="component" value="Unplaced"/>
</dbReference>
<dbReference type="PROSITE" id="PS51319">
    <property type="entry name" value="TFIIS_N"/>
    <property type="match status" value="1"/>
</dbReference>
<name>A0A914V6A9_9BILA</name>
<dbReference type="Gene3D" id="1.20.930.10">
    <property type="entry name" value="Conserved domain common to transcription factors TFIIS, elongin A, CRSP70"/>
    <property type="match status" value="1"/>
</dbReference>
<evidence type="ECO:0000313" key="4">
    <source>
        <dbReference type="Proteomes" id="UP000887566"/>
    </source>
</evidence>
<evidence type="ECO:0000256" key="1">
    <source>
        <dbReference type="PROSITE-ProRule" id="PRU00649"/>
    </source>
</evidence>
<dbReference type="Pfam" id="PF08711">
    <property type="entry name" value="Med26"/>
    <property type="match status" value="1"/>
</dbReference>
<reference evidence="5" key="1">
    <citation type="submission" date="2022-11" db="UniProtKB">
        <authorList>
            <consortium name="WormBaseParasite"/>
        </authorList>
    </citation>
    <scope>IDENTIFICATION</scope>
</reference>